<proteinExistence type="predicted"/>
<keyword evidence="3" id="KW-1185">Reference proteome</keyword>
<organism evidence="2 3">
    <name type="scientific">Pontivivens ytuae</name>
    <dbReference type="NCBI Taxonomy" id="2789856"/>
    <lineage>
        <taxon>Bacteria</taxon>
        <taxon>Pseudomonadati</taxon>
        <taxon>Pseudomonadota</taxon>
        <taxon>Alphaproteobacteria</taxon>
        <taxon>Rhodobacterales</taxon>
        <taxon>Paracoccaceae</taxon>
        <taxon>Pontivivens</taxon>
    </lineage>
</organism>
<evidence type="ECO:0000313" key="2">
    <source>
        <dbReference type="EMBL" id="QPH53761.1"/>
    </source>
</evidence>
<feature type="transmembrane region" description="Helical" evidence="1">
    <location>
        <begin position="45"/>
        <end position="63"/>
    </location>
</feature>
<keyword evidence="1" id="KW-0812">Transmembrane</keyword>
<evidence type="ECO:0000313" key="3">
    <source>
        <dbReference type="Proteomes" id="UP000594800"/>
    </source>
</evidence>
<gene>
    <name evidence="2" type="ORF">I0K15_18590</name>
</gene>
<dbReference type="AlphaFoldDB" id="A0A7S9LR40"/>
<feature type="transmembrane region" description="Helical" evidence="1">
    <location>
        <begin position="97"/>
        <end position="120"/>
    </location>
</feature>
<dbReference type="EMBL" id="CP064942">
    <property type="protein sequence ID" value="QPH53761.1"/>
    <property type="molecule type" value="Genomic_DNA"/>
</dbReference>
<name>A0A7S9LR40_9RHOB</name>
<dbReference type="RefSeq" id="WP_196102970.1">
    <property type="nucleotide sequence ID" value="NZ_CP064942.1"/>
</dbReference>
<accession>A0A7S9LR40</accession>
<evidence type="ECO:0000256" key="1">
    <source>
        <dbReference type="SAM" id="Phobius"/>
    </source>
</evidence>
<keyword evidence="1" id="KW-1133">Transmembrane helix</keyword>
<keyword evidence="1" id="KW-0472">Membrane</keyword>
<reference evidence="2 3" key="1">
    <citation type="submission" date="2020-11" db="EMBL/GenBank/DDBJ databases">
        <title>Description of Pontivivens ytuae sp. nov. isolated from deep sea sediment of Mariana Trench.</title>
        <authorList>
            <person name="Wang Z."/>
            <person name="Sun Q.-L."/>
            <person name="Xu X.-D."/>
            <person name="Tang Y.-Z."/>
            <person name="Zhang J."/>
        </authorList>
    </citation>
    <scope>NUCLEOTIDE SEQUENCE [LARGE SCALE GENOMIC DNA]</scope>
    <source>
        <strain evidence="2 3">MT2928</strain>
    </source>
</reference>
<feature type="transmembrane region" description="Helical" evidence="1">
    <location>
        <begin position="70"/>
        <end position="91"/>
    </location>
</feature>
<dbReference type="Proteomes" id="UP000594800">
    <property type="component" value="Chromosome"/>
</dbReference>
<protein>
    <submittedName>
        <fullName evidence="2">Uncharacterized protein</fullName>
    </submittedName>
</protein>
<sequence length="122" mass="12513">MTTAPRTDLPLRDLMTGALYALILLQLVQLAAGLAQVPPHPASAVLPIIAATAALGLFALPLVRAGRRAGAYVGIVFCAAAMIGMGPHKLFLQDGGVIAPVALTGFALELAFIAAAVMSLRR</sequence>
<dbReference type="KEGG" id="poz:I0K15_18590"/>